<comment type="caution">
    <text evidence="1">The sequence shown here is derived from an EMBL/GenBank/DDBJ whole genome shotgun (WGS) entry which is preliminary data.</text>
</comment>
<dbReference type="Proteomes" id="UP000447434">
    <property type="component" value="Chromosome 11"/>
</dbReference>
<name>A0A6A4PRD3_LUPAL</name>
<reference evidence="2" key="1">
    <citation type="journal article" date="2020" name="Nat. Commun.">
        <title>Genome sequence of the cluster root forming white lupin.</title>
        <authorList>
            <person name="Hufnagel B."/>
            <person name="Marques A."/>
            <person name="Soriano A."/>
            <person name="Marques L."/>
            <person name="Divol F."/>
            <person name="Doumas P."/>
            <person name="Sallet E."/>
            <person name="Mancinotti D."/>
            <person name="Carrere S."/>
            <person name="Marande W."/>
            <person name="Arribat S."/>
            <person name="Keller J."/>
            <person name="Huneau C."/>
            <person name="Blein T."/>
            <person name="Aime D."/>
            <person name="Laguerre M."/>
            <person name="Taylor J."/>
            <person name="Schubert V."/>
            <person name="Nelson M."/>
            <person name="Geu-Flores F."/>
            <person name="Crespi M."/>
            <person name="Gallardo-Guerrero K."/>
            <person name="Delaux P.-M."/>
            <person name="Salse J."/>
            <person name="Berges H."/>
            <person name="Guyot R."/>
            <person name="Gouzy J."/>
            <person name="Peret B."/>
        </authorList>
    </citation>
    <scope>NUCLEOTIDE SEQUENCE [LARGE SCALE GENOMIC DNA]</scope>
    <source>
        <strain evidence="2">cv. Amiga</strain>
    </source>
</reference>
<evidence type="ECO:0000313" key="1">
    <source>
        <dbReference type="EMBL" id="KAE9604225.1"/>
    </source>
</evidence>
<evidence type="ECO:0000313" key="2">
    <source>
        <dbReference type="Proteomes" id="UP000447434"/>
    </source>
</evidence>
<gene>
    <name evidence="1" type="ORF">Lalb_Chr11g0069091</name>
</gene>
<dbReference type="AlphaFoldDB" id="A0A6A4PRD3"/>
<proteinExistence type="predicted"/>
<accession>A0A6A4PRD3</accession>
<protein>
    <submittedName>
        <fullName evidence="1">Uncharacterized protein</fullName>
    </submittedName>
</protein>
<dbReference type="EMBL" id="WOCE01000011">
    <property type="protein sequence ID" value="KAE9604225.1"/>
    <property type="molecule type" value="Genomic_DNA"/>
</dbReference>
<keyword evidence="2" id="KW-1185">Reference proteome</keyword>
<organism evidence="1 2">
    <name type="scientific">Lupinus albus</name>
    <name type="common">White lupine</name>
    <name type="synonym">Lupinus termis</name>
    <dbReference type="NCBI Taxonomy" id="3870"/>
    <lineage>
        <taxon>Eukaryota</taxon>
        <taxon>Viridiplantae</taxon>
        <taxon>Streptophyta</taxon>
        <taxon>Embryophyta</taxon>
        <taxon>Tracheophyta</taxon>
        <taxon>Spermatophyta</taxon>
        <taxon>Magnoliopsida</taxon>
        <taxon>eudicotyledons</taxon>
        <taxon>Gunneridae</taxon>
        <taxon>Pentapetalae</taxon>
        <taxon>rosids</taxon>
        <taxon>fabids</taxon>
        <taxon>Fabales</taxon>
        <taxon>Fabaceae</taxon>
        <taxon>Papilionoideae</taxon>
        <taxon>50 kb inversion clade</taxon>
        <taxon>genistoids sensu lato</taxon>
        <taxon>core genistoids</taxon>
        <taxon>Genisteae</taxon>
        <taxon>Lupinus</taxon>
    </lineage>
</organism>
<sequence length="40" mass="5073">MHQLFQKMQMLQMLESLEKQKFRKKKQLGKHFQLQLLWEL</sequence>